<evidence type="ECO:0008006" key="3">
    <source>
        <dbReference type="Google" id="ProtNLM"/>
    </source>
</evidence>
<accession>A0A143PNI3</accession>
<gene>
    <name evidence="1" type="ORF">LuPra_03373</name>
</gene>
<dbReference type="STRING" id="1855912.LuPra_03373"/>
<organism evidence="1 2">
    <name type="scientific">Luteitalea pratensis</name>
    <dbReference type="NCBI Taxonomy" id="1855912"/>
    <lineage>
        <taxon>Bacteria</taxon>
        <taxon>Pseudomonadati</taxon>
        <taxon>Acidobacteriota</taxon>
        <taxon>Vicinamibacteria</taxon>
        <taxon>Vicinamibacterales</taxon>
        <taxon>Vicinamibacteraceae</taxon>
        <taxon>Luteitalea</taxon>
    </lineage>
</organism>
<dbReference type="EMBL" id="CP015136">
    <property type="protein sequence ID" value="AMY10145.1"/>
    <property type="molecule type" value="Genomic_DNA"/>
</dbReference>
<name>A0A143PNI3_LUTPR</name>
<reference evidence="1 2" key="1">
    <citation type="journal article" date="2016" name="Genome Announc.">
        <title>First Complete Genome Sequence of a Subdivision 6 Acidobacterium Strain.</title>
        <authorList>
            <person name="Huang S."/>
            <person name="Vieira S."/>
            <person name="Bunk B."/>
            <person name="Riedel T."/>
            <person name="Sproer C."/>
            <person name="Overmann J."/>
        </authorList>
    </citation>
    <scope>NUCLEOTIDE SEQUENCE [LARGE SCALE GENOMIC DNA]</scope>
    <source>
        <strain evidence="2">DSM 100886 HEG_-6_39</strain>
    </source>
</reference>
<evidence type="ECO:0000313" key="2">
    <source>
        <dbReference type="Proteomes" id="UP000076079"/>
    </source>
</evidence>
<sequence length="70" mass="7899">MYYITDMAPKTVTLTFRAEVDLYARLDAVRQAFGTPFSEQLRRGIELWLAQVEGGGLPRSPARKVAGKKR</sequence>
<protein>
    <recommendedName>
        <fullName evidence="3">Ribbon-helix-helix protein CopG domain-containing protein</fullName>
    </recommendedName>
</protein>
<dbReference type="AlphaFoldDB" id="A0A143PNI3"/>
<dbReference type="PATRIC" id="fig|1813736.3.peg.3585"/>
<keyword evidence="2" id="KW-1185">Reference proteome</keyword>
<evidence type="ECO:0000313" key="1">
    <source>
        <dbReference type="EMBL" id="AMY10145.1"/>
    </source>
</evidence>
<reference evidence="2" key="2">
    <citation type="submission" date="2016-04" db="EMBL/GenBank/DDBJ databases">
        <title>First Complete Genome Sequence of a Subdivision 6 Acidobacterium.</title>
        <authorList>
            <person name="Huang S."/>
            <person name="Vieira S."/>
            <person name="Bunk B."/>
            <person name="Riedel T."/>
            <person name="Sproeer C."/>
            <person name="Overmann J."/>
        </authorList>
    </citation>
    <scope>NUCLEOTIDE SEQUENCE [LARGE SCALE GENOMIC DNA]</scope>
    <source>
        <strain evidence="2">DSM 100886 HEG_-6_39</strain>
    </source>
</reference>
<proteinExistence type="predicted"/>
<dbReference type="KEGG" id="abac:LuPra_03373"/>
<dbReference type="Proteomes" id="UP000076079">
    <property type="component" value="Chromosome"/>
</dbReference>